<keyword evidence="1" id="KW-0812">Transmembrane</keyword>
<evidence type="ECO:0000256" key="1">
    <source>
        <dbReference type="SAM" id="Phobius"/>
    </source>
</evidence>
<name>U5E3Q9_NOCAS</name>
<dbReference type="AlphaFoldDB" id="U5E3Q9"/>
<gene>
    <name evidence="2" type="ORF">NCAST_14_00060</name>
</gene>
<sequence length="42" mass="4594">MIMTLAMVAHARWKEPAAIVFNLALLAAAVFVTWGRFGPYAS</sequence>
<dbReference type="Proteomes" id="UP000017048">
    <property type="component" value="Unassembled WGS sequence"/>
</dbReference>
<keyword evidence="1" id="KW-1133">Transmembrane helix</keyword>
<comment type="caution">
    <text evidence="2">The sequence shown here is derived from an EMBL/GenBank/DDBJ whole genome shotgun (WGS) entry which is preliminary data.</text>
</comment>
<keyword evidence="1" id="KW-0472">Membrane</keyword>
<accession>U5E3Q9</accession>
<feature type="transmembrane region" description="Helical" evidence="1">
    <location>
        <begin position="20"/>
        <end position="37"/>
    </location>
</feature>
<evidence type="ECO:0000313" key="2">
    <source>
        <dbReference type="EMBL" id="GAD82962.1"/>
    </source>
</evidence>
<protein>
    <recommendedName>
        <fullName evidence="4">DoxX family protein</fullName>
    </recommendedName>
</protein>
<reference evidence="2 3" key="1">
    <citation type="journal article" date="2014" name="BMC Genomics">
        <title>Genome based analysis of type-I polyketide synthase and nonribosomal peptide synthetase gene clusters in seven strains of five representative Nocardia species.</title>
        <authorList>
            <person name="Komaki H."/>
            <person name="Ichikawa N."/>
            <person name="Hosoyama A."/>
            <person name="Takahashi-Nakaguchi A."/>
            <person name="Matsuzawa T."/>
            <person name="Suzuki K."/>
            <person name="Fujita N."/>
            <person name="Gonoi T."/>
        </authorList>
    </citation>
    <scope>NUCLEOTIDE SEQUENCE [LARGE SCALE GENOMIC DNA]</scope>
    <source>
        <strain evidence="2 3">NBRC 15531</strain>
    </source>
</reference>
<evidence type="ECO:0008006" key="4">
    <source>
        <dbReference type="Google" id="ProtNLM"/>
    </source>
</evidence>
<organism evidence="2 3">
    <name type="scientific">Nocardia asteroides NBRC 15531</name>
    <dbReference type="NCBI Taxonomy" id="1110697"/>
    <lineage>
        <taxon>Bacteria</taxon>
        <taxon>Bacillati</taxon>
        <taxon>Actinomycetota</taxon>
        <taxon>Actinomycetes</taxon>
        <taxon>Mycobacteriales</taxon>
        <taxon>Nocardiaceae</taxon>
        <taxon>Nocardia</taxon>
    </lineage>
</organism>
<dbReference type="EMBL" id="BAFO02000014">
    <property type="protein sequence ID" value="GAD82962.1"/>
    <property type="molecule type" value="Genomic_DNA"/>
</dbReference>
<evidence type="ECO:0000313" key="3">
    <source>
        <dbReference type="Proteomes" id="UP000017048"/>
    </source>
</evidence>
<proteinExistence type="predicted"/>
<keyword evidence="3" id="KW-1185">Reference proteome</keyword>